<proteinExistence type="predicted"/>
<evidence type="ECO:0008006" key="3">
    <source>
        <dbReference type="Google" id="ProtNLM"/>
    </source>
</evidence>
<keyword evidence="2" id="KW-1185">Reference proteome</keyword>
<dbReference type="CDD" id="cd06222">
    <property type="entry name" value="RNase_H_like"/>
    <property type="match status" value="1"/>
</dbReference>
<comment type="caution">
    <text evidence="1">The sequence shown here is derived from an EMBL/GenBank/DDBJ whole genome shotgun (WGS) entry which is preliminary data.</text>
</comment>
<dbReference type="InterPro" id="IPR044730">
    <property type="entry name" value="RNase_H-like_dom_plant"/>
</dbReference>
<dbReference type="EMBL" id="JBBPBN010000029">
    <property type="protein sequence ID" value="KAK9006331.1"/>
    <property type="molecule type" value="Genomic_DNA"/>
</dbReference>
<protein>
    <recommendedName>
        <fullName evidence="3">RNase H type-1 domain-containing protein</fullName>
    </recommendedName>
</protein>
<dbReference type="Proteomes" id="UP001396334">
    <property type="component" value="Unassembled WGS sequence"/>
</dbReference>
<dbReference type="PANTHER" id="PTHR33033:SF109">
    <property type="entry name" value="PROTEIN, PUTATIVE-RELATED"/>
    <property type="match status" value="1"/>
</dbReference>
<gene>
    <name evidence="1" type="ORF">V6N11_035372</name>
</gene>
<dbReference type="PANTHER" id="PTHR33033">
    <property type="entry name" value="POLYNUCLEOTIDYL TRANSFERASE, RIBONUCLEASE H-LIKE SUPERFAMILY PROTEIN-RELATED"/>
    <property type="match status" value="1"/>
</dbReference>
<accession>A0ABR2R077</accession>
<organism evidence="1 2">
    <name type="scientific">Hibiscus sabdariffa</name>
    <name type="common">roselle</name>
    <dbReference type="NCBI Taxonomy" id="183260"/>
    <lineage>
        <taxon>Eukaryota</taxon>
        <taxon>Viridiplantae</taxon>
        <taxon>Streptophyta</taxon>
        <taxon>Embryophyta</taxon>
        <taxon>Tracheophyta</taxon>
        <taxon>Spermatophyta</taxon>
        <taxon>Magnoliopsida</taxon>
        <taxon>eudicotyledons</taxon>
        <taxon>Gunneridae</taxon>
        <taxon>Pentapetalae</taxon>
        <taxon>rosids</taxon>
        <taxon>malvids</taxon>
        <taxon>Malvales</taxon>
        <taxon>Malvaceae</taxon>
        <taxon>Malvoideae</taxon>
        <taxon>Hibiscus</taxon>
    </lineage>
</organism>
<reference evidence="1 2" key="1">
    <citation type="journal article" date="2024" name="G3 (Bethesda)">
        <title>Genome assembly of Hibiscus sabdariffa L. provides insights into metabolisms of medicinal natural products.</title>
        <authorList>
            <person name="Kim T."/>
        </authorList>
    </citation>
    <scope>NUCLEOTIDE SEQUENCE [LARGE SCALE GENOMIC DNA]</scope>
    <source>
        <strain evidence="1">TK-2024</strain>
        <tissue evidence="1">Old leaves</tissue>
    </source>
</reference>
<name>A0ABR2R077_9ROSI</name>
<evidence type="ECO:0000313" key="1">
    <source>
        <dbReference type="EMBL" id="KAK9006331.1"/>
    </source>
</evidence>
<sequence>MFQLSLLKVYRWGSAKWAPLFPSLSTIMARSKALESISLVRPLLSPSLWCPPEVEALKFNIDDAVSGSFGPACIRGVLRNHKGKMLCYFSKNVGVVDAPTEELLVIKEAGILFKSSKWARSHRLFVECDSNNVVHWIKNAHFSPIEFRGIIDSILATFEGLDWQVFLISIE</sequence>
<evidence type="ECO:0000313" key="2">
    <source>
        <dbReference type="Proteomes" id="UP001396334"/>
    </source>
</evidence>